<dbReference type="EMBL" id="QGNW01000015">
    <property type="protein sequence ID" value="RVX16640.1"/>
    <property type="molecule type" value="Genomic_DNA"/>
</dbReference>
<dbReference type="Proteomes" id="UP000288805">
    <property type="component" value="Unassembled WGS sequence"/>
</dbReference>
<reference evidence="2 3" key="1">
    <citation type="journal article" date="2018" name="PLoS Genet.">
        <title>Population sequencing reveals clonal diversity and ancestral inbreeding in the grapevine cultivar Chardonnay.</title>
        <authorList>
            <person name="Roach M.J."/>
            <person name="Johnson D.L."/>
            <person name="Bohlmann J."/>
            <person name="van Vuuren H.J."/>
            <person name="Jones S.J."/>
            <person name="Pretorius I.S."/>
            <person name="Schmidt S.A."/>
            <person name="Borneman A.R."/>
        </authorList>
    </citation>
    <scope>NUCLEOTIDE SEQUENCE [LARGE SCALE GENOMIC DNA]</scope>
    <source>
        <strain evidence="3">cv. Chardonnay</strain>
        <tissue evidence="2">Leaf</tissue>
    </source>
</reference>
<comment type="caution">
    <text evidence="2">The sequence shown here is derived from an EMBL/GenBank/DDBJ whole genome shotgun (WGS) entry which is preliminary data.</text>
</comment>
<evidence type="ECO:0000256" key="1">
    <source>
        <dbReference type="SAM" id="MobiDB-lite"/>
    </source>
</evidence>
<feature type="region of interest" description="Disordered" evidence="1">
    <location>
        <begin position="169"/>
        <end position="210"/>
    </location>
</feature>
<proteinExistence type="predicted"/>
<name>A0A438K609_VITVI</name>
<evidence type="ECO:0000313" key="3">
    <source>
        <dbReference type="Proteomes" id="UP000288805"/>
    </source>
</evidence>
<accession>A0A438K609</accession>
<sequence>MVKPVLELLANTCMGLIQRSDGSTALIFMFTEGATWFQMSLNNSKSKFRPFAVPFLCVCAACEAFDRKYPAHIGSCKNFYYCGSTGIFLIAALGSSRQGLLIGDKLRKRGDWMKWIMPPSVQFSPLSSPQSIGSSSYDTLAARFQNVTLGEQTTNYSTVRSEADVHVEAFSSRSSSGDLNSQSKPYSSEGPSQVGVQGGPDRSNSAKNFK</sequence>
<protein>
    <submittedName>
        <fullName evidence="2">Uncharacterized protein</fullName>
    </submittedName>
</protein>
<organism evidence="2 3">
    <name type="scientific">Vitis vinifera</name>
    <name type="common">Grape</name>
    <dbReference type="NCBI Taxonomy" id="29760"/>
    <lineage>
        <taxon>Eukaryota</taxon>
        <taxon>Viridiplantae</taxon>
        <taxon>Streptophyta</taxon>
        <taxon>Embryophyta</taxon>
        <taxon>Tracheophyta</taxon>
        <taxon>Spermatophyta</taxon>
        <taxon>Magnoliopsida</taxon>
        <taxon>eudicotyledons</taxon>
        <taxon>Gunneridae</taxon>
        <taxon>Pentapetalae</taxon>
        <taxon>rosids</taxon>
        <taxon>Vitales</taxon>
        <taxon>Vitaceae</taxon>
        <taxon>Viteae</taxon>
        <taxon>Vitis</taxon>
    </lineage>
</organism>
<dbReference type="AlphaFoldDB" id="A0A438K609"/>
<gene>
    <name evidence="2" type="ORF">CK203_005949</name>
</gene>
<evidence type="ECO:0000313" key="2">
    <source>
        <dbReference type="EMBL" id="RVX16640.1"/>
    </source>
</evidence>
<feature type="compositionally biased region" description="Polar residues" evidence="1">
    <location>
        <begin position="171"/>
        <end position="195"/>
    </location>
</feature>